<protein>
    <submittedName>
        <fullName evidence="1">Uncharacterized protein</fullName>
    </submittedName>
</protein>
<sequence length="107" mass="12228">MRSTIISSLSKITSRGHYYSGGLMVRSRLRCRRVKSSKPDSTEYPPRMGPLAGQIIRRGPNDLPLQWCGSLERGCQLRFRPRHLTVVQNYEVHPKIALVLLQNLTLI</sequence>
<evidence type="ECO:0000313" key="2">
    <source>
        <dbReference type="Proteomes" id="UP000499080"/>
    </source>
</evidence>
<dbReference type="EMBL" id="BGPR01000043">
    <property type="protein sequence ID" value="GBL85469.1"/>
    <property type="molecule type" value="Genomic_DNA"/>
</dbReference>
<evidence type="ECO:0000313" key="1">
    <source>
        <dbReference type="EMBL" id="GBL85469.1"/>
    </source>
</evidence>
<reference evidence="1 2" key="1">
    <citation type="journal article" date="2019" name="Sci. Rep.">
        <title>Orb-weaving spider Araneus ventricosus genome elucidates the spidroin gene catalogue.</title>
        <authorList>
            <person name="Kono N."/>
            <person name="Nakamura H."/>
            <person name="Ohtoshi R."/>
            <person name="Moran D.A.P."/>
            <person name="Shinohara A."/>
            <person name="Yoshida Y."/>
            <person name="Fujiwara M."/>
            <person name="Mori M."/>
            <person name="Tomita M."/>
            <person name="Arakawa K."/>
        </authorList>
    </citation>
    <scope>NUCLEOTIDE SEQUENCE [LARGE SCALE GENOMIC DNA]</scope>
</reference>
<accession>A0A4Y2B1Z4</accession>
<dbReference type="Proteomes" id="UP000499080">
    <property type="component" value="Unassembled WGS sequence"/>
</dbReference>
<keyword evidence="2" id="KW-1185">Reference proteome</keyword>
<gene>
    <name evidence="1" type="ORF">AVEN_34643_1</name>
</gene>
<comment type="caution">
    <text evidence="1">The sequence shown here is derived from an EMBL/GenBank/DDBJ whole genome shotgun (WGS) entry which is preliminary data.</text>
</comment>
<proteinExistence type="predicted"/>
<dbReference type="AlphaFoldDB" id="A0A4Y2B1Z4"/>
<name>A0A4Y2B1Z4_ARAVE</name>
<organism evidence="1 2">
    <name type="scientific">Araneus ventricosus</name>
    <name type="common">Orbweaver spider</name>
    <name type="synonym">Epeira ventricosa</name>
    <dbReference type="NCBI Taxonomy" id="182803"/>
    <lineage>
        <taxon>Eukaryota</taxon>
        <taxon>Metazoa</taxon>
        <taxon>Ecdysozoa</taxon>
        <taxon>Arthropoda</taxon>
        <taxon>Chelicerata</taxon>
        <taxon>Arachnida</taxon>
        <taxon>Araneae</taxon>
        <taxon>Araneomorphae</taxon>
        <taxon>Entelegynae</taxon>
        <taxon>Araneoidea</taxon>
        <taxon>Araneidae</taxon>
        <taxon>Araneus</taxon>
    </lineage>
</organism>